<name>A0ABS3SHS8_9CELL</name>
<evidence type="ECO:0000256" key="1">
    <source>
        <dbReference type="ARBA" id="ARBA00023015"/>
    </source>
</evidence>
<dbReference type="Proteomes" id="UP000678317">
    <property type="component" value="Unassembled WGS sequence"/>
</dbReference>
<keyword evidence="1" id="KW-0805">Transcription regulation</keyword>
<organism evidence="7 8">
    <name type="scientific">Cellulomonas fengjieae</name>
    <dbReference type="NCBI Taxonomy" id="2819978"/>
    <lineage>
        <taxon>Bacteria</taxon>
        <taxon>Bacillati</taxon>
        <taxon>Actinomycetota</taxon>
        <taxon>Actinomycetes</taxon>
        <taxon>Micrococcales</taxon>
        <taxon>Cellulomonadaceae</taxon>
        <taxon>Cellulomonas</taxon>
    </lineage>
</organism>
<evidence type="ECO:0000259" key="6">
    <source>
        <dbReference type="PROSITE" id="PS50977"/>
    </source>
</evidence>
<evidence type="ECO:0000313" key="7">
    <source>
        <dbReference type="EMBL" id="MBO3085303.1"/>
    </source>
</evidence>
<feature type="DNA-binding region" description="H-T-H motif" evidence="4">
    <location>
        <begin position="223"/>
        <end position="242"/>
    </location>
</feature>
<evidence type="ECO:0000256" key="4">
    <source>
        <dbReference type="PROSITE-ProRule" id="PRU00335"/>
    </source>
</evidence>
<proteinExistence type="predicted"/>
<dbReference type="PANTHER" id="PTHR30055:SF151">
    <property type="entry name" value="TRANSCRIPTIONAL REGULATORY PROTEIN"/>
    <property type="match status" value="1"/>
</dbReference>
<gene>
    <name evidence="7" type="ORF">J4035_11700</name>
</gene>
<dbReference type="SUPFAM" id="SSF48498">
    <property type="entry name" value="Tetracyclin repressor-like, C-terminal domain"/>
    <property type="match status" value="1"/>
</dbReference>
<keyword evidence="8" id="KW-1185">Reference proteome</keyword>
<feature type="region of interest" description="Disordered" evidence="5">
    <location>
        <begin position="1"/>
        <end position="129"/>
    </location>
</feature>
<dbReference type="EMBL" id="JAGFBM010000006">
    <property type="protein sequence ID" value="MBO3085303.1"/>
    <property type="molecule type" value="Genomic_DNA"/>
</dbReference>
<comment type="caution">
    <text evidence="7">The sequence shown here is derived from an EMBL/GenBank/DDBJ whole genome shotgun (WGS) entry which is preliminary data.</text>
</comment>
<feature type="compositionally biased region" description="Basic and acidic residues" evidence="5">
    <location>
        <begin position="79"/>
        <end position="125"/>
    </location>
</feature>
<feature type="domain" description="HTH tetR-type" evidence="6">
    <location>
        <begin position="200"/>
        <end position="260"/>
    </location>
</feature>
<accession>A0ABS3SHS8</accession>
<dbReference type="Pfam" id="PF00440">
    <property type="entry name" value="TetR_N"/>
    <property type="match status" value="1"/>
</dbReference>
<dbReference type="InterPro" id="IPR001647">
    <property type="entry name" value="HTH_TetR"/>
</dbReference>
<evidence type="ECO:0000313" key="8">
    <source>
        <dbReference type="Proteomes" id="UP000678317"/>
    </source>
</evidence>
<dbReference type="PROSITE" id="PS50977">
    <property type="entry name" value="HTH_TETR_2"/>
    <property type="match status" value="1"/>
</dbReference>
<dbReference type="InterPro" id="IPR004111">
    <property type="entry name" value="Repressor_TetR_C"/>
</dbReference>
<dbReference type="SUPFAM" id="SSF46689">
    <property type="entry name" value="Homeodomain-like"/>
    <property type="match status" value="1"/>
</dbReference>
<evidence type="ECO:0000256" key="3">
    <source>
        <dbReference type="ARBA" id="ARBA00023163"/>
    </source>
</evidence>
<reference evidence="7 8" key="1">
    <citation type="submission" date="2021-03" db="EMBL/GenBank/DDBJ databases">
        <title>novel species in genus Cellulomonas.</title>
        <authorList>
            <person name="Zhang G."/>
        </authorList>
    </citation>
    <scope>NUCLEOTIDE SEQUENCE [LARGE SCALE GENOMIC DNA]</scope>
    <source>
        <strain evidence="8">zg-ZUI188</strain>
    </source>
</reference>
<dbReference type="PANTHER" id="PTHR30055">
    <property type="entry name" value="HTH-TYPE TRANSCRIPTIONAL REGULATOR RUTR"/>
    <property type="match status" value="1"/>
</dbReference>
<dbReference type="InterPro" id="IPR009057">
    <property type="entry name" value="Homeodomain-like_sf"/>
</dbReference>
<feature type="compositionally biased region" description="Basic and acidic residues" evidence="5">
    <location>
        <begin position="16"/>
        <end position="71"/>
    </location>
</feature>
<dbReference type="Gene3D" id="1.10.357.10">
    <property type="entry name" value="Tetracycline Repressor, domain 2"/>
    <property type="match status" value="1"/>
</dbReference>
<keyword evidence="2 4" id="KW-0238">DNA-binding</keyword>
<dbReference type="Gene3D" id="1.10.10.60">
    <property type="entry name" value="Homeodomain-like"/>
    <property type="match status" value="1"/>
</dbReference>
<dbReference type="Pfam" id="PF02909">
    <property type="entry name" value="TetR_C_1"/>
    <property type="match status" value="1"/>
</dbReference>
<protein>
    <submittedName>
        <fullName evidence="7">TetR family transcriptional regulator</fullName>
    </submittedName>
</protein>
<keyword evidence="3" id="KW-0804">Transcription</keyword>
<dbReference type="InterPro" id="IPR036271">
    <property type="entry name" value="Tet_transcr_reg_TetR-rel_C_sf"/>
</dbReference>
<evidence type="ECO:0000256" key="5">
    <source>
        <dbReference type="SAM" id="MobiDB-lite"/>
    </source>
</evidence>
<dbReference type="InterPro" id="IPR050109">
    <property type="entry name" value="HTH-type_TetR-like_transc_reg"/>
</dbReference>
<sequence length="430" mass="46503">MCTSYTLVGSRVKGGAVDHDEAELARHEAEEARREAELLRRDRDKAERAEAKEAERAEAKEAERLRRELAKADQQAAKEVARRERDRLKAEQQAAKDLDRRERDRRKAEQDAAKGVERQRNEQERAAQQAVREAARQLREAEKAQRAAALAQQQAAREAEKARRQAVRVAGSDSVPADLPPGIAVLWRTPSPGRPGPRPGLTLDRIADAAIALADAEGIEAVSMARLAESLGFTTMSLYRYVSSKDEVVSLMSDRASGRPPAVGPEVGGWRERLELLLAVQQPILAAHPWLARTSQVLHAVGPGRLAWMEAMLSALDGTPLTEEQKVGAIGLLASHTLDQLRIGEELSGSGRATAMGSPADGAPAPDLGELITTLASPDEHPALLRAAAQGAFSFPEDAAQGDEDEDEGELDFGTVLILDGIERLIALAS</sequence>
<evidence type="ECO:0000256" key="2">
    <source>
        <dbReference type="ARBA" id="ARBA00023125"/>
    </source>
</evidence>